<keyword evidence="1" id="KW-0812">Transmembrane</keyword>
<dbReference type="Pfam" id="PF06695">
    <property type="entry name" value="Sm_multidrug_ex"/>
    <property type="match status" value="1"/>
</dbReference>
<feature type="transmembrane region" description="Helical" evidence="1">
    <location>
        <begin position="126"/>
        <end position="148"/>
    </location>
</feature>
<comment type="caution">
    <text evidence="2">The sequence shown here is derived from an EMBL/GenBank/DDBJ whole genome shotgun (WGS) entry which is preliminary data.</text>
</comment>
<evidence type="ECO:0000313" key="3">
    <source>
        <dbReference type="Proteomes" id="UP000180098"/>
    </source>
</evidence>
<keyword evidence="1" id="KW-1133">Transmembrane helix</keyword>
<organism evidence="2 3">
    <name type="scientific">Anaerobacillus arseniciselenatis</name>
    <dbReference type="NCBI Taxonomy" id="85682"/>
    <lineage>
        <taxon>Bacteria</taxon>
        <taxon>Bacillati</taxon>
        <taxon>Bacillota</taxon>
        <taxon>Bacilli</taxon>
        <taxon>Bacillales</taxon>
        <taxon>Bacillaceae</taxon>
        <taxon>Anaerobacillus</taxon>
    </lineage>
</organism>
<dbReference type="Proteomes" id="UP000180098">
    <property type="component" value="Unassembled WGS sequence"/>
</dbReference>
<gene>
    <name evidence="2" type="ORF">BKP35_04855</name>
</gene>
<dbReference type="GO" id="GO:0003677">
    <property type="term" value="F:DNA binding"/>
    <property type="evidence" value="ECO:0007669"/>
    <property type="project" value="UniProtKB-KW"/>
</dbReference>
<dbReference type="AlphaFoldDB" id="A0A1S2LSS4"/>
<protein>
    <submittedName>
        <fullName evidence="2">DNA-binding protein</fullName>
    </submittedName>
</protein>
<evidence type="ECO:0000256" key="1">
    <source>
        <dbReference type="SAM" id="Phobius"/>
    </source>
</evidence>
<feature type="transmembrane region" description="Helical" evidence="1">
    <location>
        <begin position="39"/>
        <end position="60"/>
    </location>
</feature>
<dbReference type="OrthoDB" id="6400183at2"/>
<feature type="transmembrane region" description="Helical" evidence="1">
    <location>
        <begin position="7"/>
        <end position="33"/>
    </location>
</feature>
<accession>A0A1S2LSS4</accession>
<keyword evidence="1" id="KW-0472">Membrane</keyword>
<keyword evidence="2" id="KW-0238">DNA-binding</keyword>
<dbReference type="EMBL" id="MLQQ01000002">
    <property type="protein sequence ID" value="OIJ15183.1"/>
    <property type="molecule type" value="Genomic_DNA"/>
</dbReference>
<name>A0A1S2LSS4_9BACI</name>
<dbReference type="RefSeq" id="WP_071312287.1">
    <property type="nucleotide sequence ID" value="NZ_MLQQ01000002.1"/>
</dbReference>
<dbReference type="InterPro" id="IPR009577">
    <property type="entry name" value="Sm_multidrug_ex"/>
</dbReference>
<reference evidence="2 3" key="1">
    <citation type="submission" date="2016-10" db="EMBL/GenBank/DDBJ databases">
        <title>Draft genome sequences of four alkaliphilic bacteria belonging to the Anaerobacillus genus.</title>
        <authorList>
            <person name="Bassil N.M."/>
            <person name="Lloyd J.R."/>
        </authorList>
    </citation>
    <scope>NUCLEOTIDE SEQUENCE [LARGE SCALE GENOMIC DNA]</scope>
    <source>
        <strain evidence="2 3">DSM 15340</strain>
    </source>
</reference>
<keyword evidence="3" id="KW-1185">Reference proteome</keyword>
<proteinExistence type="predicted"/>
<feature type="transmembrane region" description="Helical" evidence="1">
    <location>
        <begin position="93"/>
        <end position="114"/>
    </location>
</feature>
<evidence type="ECO:0000313" key="2">
    <source>
        <dbReference type="EMBL" id="OIJ15183.1"/>
    </source>
</evidence>
<sequence>MNLLDTLWAYILVFILAAVPFFEAYGVIPLAMIAGLSPVPVIILGLVGNIVTVLFVIIFVNKIKEWRQKRKSGEEEKAPGKRTLRAQKLWKKYGLPGLALIGPLFVGSHLTAFMSVTLGGTKKKTAYWMIASIVIWSIVFVILVYLGIDFFGHGERNFFE</sequence>